<sequence length="57" mass="6296">DLGNADLSGNLVPQLGLLKNLQYLFMKMKCIHDRLNDNNLSGQIPVSLTTITTLQVL</sequence>
<evidence type="ECO:0008006" key="4">
    <source>
        <dbReference type="Google" id="ProtNLM"/>
    </source>
</evidence>
<dbReference type="EMBL" id="AMZH03015390">
    <property type="protein sequence ID" value="RRT46132.1"/>
    <property type="molecule type" value="Genomic_DNA"/>
</dbReference>
<evidence type="ECO:0000256" key="1">
    <source>
        <dbReference type="ARBA" id="ARBA00022729"/>
    </source>
</evidence>
<evidence type="ECO:0000313" key="3">
    <source>
        <dbReference type="Proteomes" id="UP000287651"/>
    </source>
</evidence>
<dbReference type="InterPro" id="IPR032675">
    <property type="entry name" value="LRR_dom_sf"/>
</dbReference>
<name>A0A426Y309_ENSVE</name>
<evidence type="ECO:0000313" key="2">
    <source>
        <dbReference type="EMBL" id="RRT46132.1"/>
    </source>
</evidence>
<protein>
    <recommendedName>
        <fullName evidence="4">Leucine-rich repeat-containing N-terminal plant-type domain-containing protein</fullName>
    </recommendedName>
</protein>
<gene>
    <name evidence="2" type="ORF">B296_00053205</name>
</gene>
<accession>A0A426Y309</accession>
<keyword evidence="1" id="KW-0732">Signal</keyword>
<dbReference type="PANTHER" id="PTHR47988">
    <property type="entry name" value="SOMATIC EMBRYOGENESIS RECEPTOR KINASE 1"/>
    <property type="match status" value="1"/>
</dbReference>
<comment type="caution">
    <text evidence="2">The sequence shown here is derived from an EMBL/GenBank/DDBJ whole genome shotgun (WGS) entry which is preliminary data.</text>
</comment>
<proteinExistence type="predicted"/>
<dbReference type="Gene3D" id="3.80.10.10">
    <property type="entry name" value="Ribonuclease Inhibitor"/>
    <property type="match status" value="1"/>
</dbReference>
<dbReference type="AlphaFoldDB" id="A0A426Y309"/>
<reference evidence="2 3" key="1">
    <citation type="journal article" date="2014" name="Agronomy (Basel)">
        <title>A Draft Genome Sequence for Ensete ventricosum, the Drought-Tolerant Tree Against Hunger.</title>
        <authorList>
            <person name="Harrison J."/>
            <person name="Moore K.A."/>
            <person name="Paszkiewicz K."/>
            <person name="Jones T."/>
            <person name="Grant M."/>
            <person name="Ambacheew D."/>
            <person name="Muzemil S."/>
            <person name="Studholme D.J."/>
        </authorList>
    </citation>
    <scope>NUCLEOTIDE SEQUENCE [LARGE SCALE GENOMIC DNA]</scope>
</reference>
<organism evidence="2 3">
    <name type="scientific">Ensete ventricosum</name>
    <name type="common">Abyssinian banana</name>
    <name type="synonym">Musa ensete</name>
    <dbReference type="NCBI Taxonomy" id="4639"/>
    <lineage>
        <taxon>Eukaryota</taxon>
        <taxon>Viridiplantae</taxon>
        <taxon>Streptophyta</taxon>
        <taxon>Embryophyta</taxon>
        <taxon>Tracheophyta</taxon>
        <taxon>Spermatophyta</taxon>
        <taxon>Magnoliopsida</taxon>
        <taxon>Liliopsida</taxon>
        <taxon>Zingiberales</taxon>
        <taxon>Musaceae</taxon>
        <taxon>Ensete</taxon>
    </lineage>
</organism>
<feature type="non-terminal residue" evidence="2">
    <location>
        <position position="1"/>
    </location>
</feature>
<dbReference type="Proteomes" id="UP000287651">
    <property type="component" value="Unassembled WGS sequence"/>
</dbReference>